<comment type="caution">
    <text evidence="3">The sequence shown here is derived from an EMBL/GenBank/DDBJ whole genome shotgun (WGS) entry which is preliminary data.</text>
</comment>
<organism evidence="3 4">
    <name type="scientific">Acacia crassicarpa</name>
    <name type="common">northern wattle</name>
    <dbReference type="NCBI Taxonomy" id="499986"/>
    <lineage>
        <taxon>Eukaryota</taxon>
        <taxon>Viridiplantae</taxon>
        <taxon>Streptophyta</taxon>
        <taxon>Embryophyta</taxon>
        <taxon>Tracheophyta</taxon>
        <taxon>Spermatophyta</taxon>
        <taxon>Magnoliopsida</taxon>
        <taxon>eudicotyledons</taxon>
        <taxon>Gunneridae</taxon>
        <taxon>Pentapetalae</taxon>
        <taxon>rosids</taxon>
        <taxon>fabids</taxon>
        <taxon>Fabales</taxon>
        <taxon>Fabaceae</taxon>
        <taxon>Caesalpinioideae</taxon>
        <taxon>mimosoid clade</taxon>
        <taxon>Acacieae</taxon>
        <taxon>Acacia</taxon>
    </lineage>
</organism>
<sequence>MLSAIIQQQVELLCPSSQTSLKLVRTDSAKSKHGKRLLGSCFVIHSIPFHYFFTEFSKGEHVIYIKLDDVAPLRIYVGDVPTWKNPQNAWRSDSRFNLTSVPMLIRWENDTIEGRQDDNEAYIEDKIQALIA</sequence>
<evidence type="ECO:0000313" key="3">
    <source>
        <dbReference type="EMBL" id="KAK4280060.1"/>
    </source>
</evidence>
<dbReference type="InterPro" id="IPR010357">
    <property type="entry name" value="TXNDC17_dom"/>
</dbReference>
<dbReference type="Proteomes" id="UP001293593">
    <property type="component" value="Unassembled WGS sequence"/>
</dbReference>
<gene>
    <name evidence="3" type="ORF">QN277_011735</name>
</gene>
<feature type="domain" description="Thioredoxin" evidence="2">
    <location>
        <begin position="68"/>
        <end position="123"/>
    </location>
</feature>
<protein>
    <recommendedName>
        <fullName evidence="2">Thioredoxin domain-containing protein</fullName>
    </recommendedName>
</protein>
<dbReference type="Pfam" id="PF06110">
    <property type="entry name" value="TXD17-like_Trx"/>
    <property type="match status" value="1"/>
</dbReference>
<dbReference type="InterPro" id="IPR045108">
    <property type="entry name" value="TXNDC17-like"/>
</dbReference>
<evidence type="ECO:0000259" key="2">
    <source>
        <dbReference type="Pfam" id="PF06110"/>
    </source>
</evidence>
<keyword evidence="4" id="KW-1185">Reference proteome</keyword>
<comment type="similarity">
    <text evidence="1">Belongs to the thioredoxin family.</text>
</comment>
<reference evidence="3" key="1">
    <citation type="submission" date="2023-10" db="EMBL/GenBank/DDBJ databases">
        <title>Chromosome-level genome of the transformable northern wattle, Acacia crassicarpa.</title>
        <authorList>
            <person name="Massaro I."/>
            <person name="Sinha N.R."/>
            <person name="Poethig S."/>
            <person name="Leichty A.R."/>
        </authorList>
    </citation>
    <scope>NUCLEOTIDE SEQUENCE</scope>
    <source>
        <strain evidence="3">Acra3RX</strain>
        <tissue evidence="3">Leaf</tissue>
    </source>
</reference>
<dbReference type="PANTHER" id="PTHR12452:SF0">
    <property type="entry name" value="THIOREDOXIN DOMAIN-CONTAINING PROTEIN 17"/>
    <property type="match status" value="1"/>
</dbReference>
<proteinExistence type="inferred from homology"/>
<evidence type="ECO:0000256" key="1">
    <source>
        <dbReference type="ARBA" id="ARBA00008987"/>
    </source>
</evidence>
<evidence type="ECO:0000313" key="4">
    <source>
        <dbReference type="Proteomes" id="UP001293593"/>
    </source>
</evidence>
<dbReference type="GO" id="GO:0005829">
    <property type="term" value="C:cytosol"/>
    <property type="evidence" value="ECO:0007669"/>
    <property type="project" value="TreeGrafter"/>
</dbReference>
<dbReference type="EMBL" id="JAWXYG010000002">
    <property type="protein sequence ID" value="KAK4280060.1"/>
    <property type="molecule type" value="Genomic_DNA"/>
</dbReference>
<dbReference type="AlphaFoldDB" id="A0AAE1MZM7"/>
<dbReference type="GO" id="GO:0047134">
    <property type="term" value="F:protein-disulfide reductase [NAD(P)H] activity"/>
    <property type="evidence" value="ECO:0007669"/>
    <property type="project" value="InterPro"/>
</dbReference>
<name>A0AAE1MZM7_9FABA</name>
<dbReference type="PANTHER" id="PTHR12452">
    <property type="entry name" value="42-9-9 PROTEIN-RELATED"/>
    <property type="match status" value="1"/>
</dbReference>
<dbReference type="Gene3D" id="3.40.30.10">
    <property type="entry name" value="Glutaredoxin"/>
    <property type="match status" value="1"/>
</dbReference>
<accession>A0AAE1MZM7</accession>